<comment type="subcellular location">
    <subcellularLocation>
        <location evidence="1">Cytoplasm</location>
        <location evidence="1">Cytosol</location>
    </subcellularLocation>
</comment>
<dbReference type="InterPro" id="IPR013761">
    <property type="entry name" value="SAM/pointed_sf"/>
</dbReference>
<dbReference type="GeneTree" id="ENSGT00390000007091"/>
<keyword evidence="6" id="KW-1185">Reference proteome</keyword>
<dbReference type="Ensembl" id="ENSHHUT00000063923.1">
    <property type="protein sequence ID" value="ENSHHUP00000061831.1"/>
    <property type="gene ID" value="ENSHHUG00000036539.1"/>
</dbReference>
<evidence type="ECO:0000259" key="4">
    <source>
        <dbReference type="PROSITE" id="PS51830"/>
    </source>
</evidence>
<dbReference type="GO" id="GO:0005829">
    <property type="term" value="C:cytosol"/>
    <property type="evidence" value="ECO:0007669"/>
    <property type="project" value="UniProtKB-SubCell"/>
</dbReference>
<dbReference type="PANTHER" id="PTHR47308:SF1">
    <property type="entry name" value="NUCLEAR GTPASE SLIP-GC"/>
    <property type="match status" value="1"/>
</dbReference>
<dbReference type="InterPro" id="IPR011029">
    <property type="entry name" value="DEATH-like_dom_sf"/>
</dbReference>
<dbReference type="Gene3D" id="3.40.50.300">
    <property type="entry name" value="P-loop containing nucleotide triphosphate hydrolases"/>
    <property type="match status" value="2"/>
</dbReference>
<dbReference type="InterPro" id="IPR001315">
    <property type="entry name" value="CARD"/>
</dbReference>
<dbReference type="InterPro" id="IPR025307">
    <property type="entry name" value="FIIND_dom"/>
</dbReference>
<dbReference type="Pfam" id="PF00619">
    <property type="entry name" value="CARD"/>
    <property type="match status" value="1"/>
</dbReference>
<evidence type="ECO:0000313" key="6">
    <source>
        <dbReference type="Proteomes" id="UP000314982"/>
    </source>
</evidence>
<dbReference type="SUPFAM" id="SSF47986">
    <property type="entry name" value="DEATH domain"/>
    <property type="match status" value="1"/>
</dbReference>
<dbReference type="Pfam" id="PF00350">
    <property type="entry name" value="Dynamin_N"/>
    <property type="match status" value="1"/>
</dbReference>
<evidence type="ECO:0008006" key="7">
    <source>
        <dbReference type="Google" id="ProtNLM"/>
    </source>
</evidence>
<reference evidence="6" key="1">
    <citation type="submission" date="2018-06" db="EMBL/GenBank/DDBJ databases">
        <title>Genome assembly of Danube salmon.</title>
        <authorList>
            <person name="Macqueen D.J."/>
            <person name="Gundappa M.K."/>
        </authorList>
    </citation>
    <scope>NUCLEOTIDE SEQUENCE [LARGE SCALE GENOMIC DNA]</scope>
</reference>
<dbReference type="InterPro" id="IPR053082">
    <property type="entry name" value="Nuclear_GTPase_SLIP-GC"/>
</dbReference>
<feature type="domain" description="FIIND" evidence="4">
    <location>
        <begin position="917"/>
        <end position="1194"/>
    </location>
</feature>
<proteinExistence type="predicted"/>
<evidence type="ECO:0000256" key="1">
    <source>
        <dbReference type="ARBA" id="ARBA00004514"/>
    </source>
</evidence>
<reference evidence="5" key="2">
    <citation type="submission" date="2025-08" db="UniProtKB">
        <authorList>
            <consortium name="Ensembl"/>
        </authorList>
    </citation>
    <scope>IDENTIFICATION</scope>
</reference>
<reference evidence="5" key="3">
    <citation type="submission" date="2025-09" db="UniProtKB">
        <authorList>
            <consortium name="Ensembl"/>
        </authorList>
    </citation>
    <scope>IDENTIFICATION</scope>
</reference>
<protein>
    <recommendedName>
        <fullName evidence="7">FIIND domain-containing protein</fullName>
    </recommendedName>
</protein>
<dbReference type="GO" id="GO:0003924">
    <property type="term" value="F:GTPase activity"/>
    <property type="evidence" value="ECO:0007669"/>
    <property type="project" value="TreeGrafter"/>
</dbReference>
<dbReference type="STRING" id="62062.ENSHHUP00000061831"/>
<dbReference type="PANTHER" id="PTHR47308">
    <property type="entry name" value="NUCLEAR GTPASE SLIP-GC"/>
    <property type="match status" value="1"/>
</dbReference>
<evidence type="ECO:0000259" key="3">
    <source>
        <dbReference type="PROSITE" id="PS50209"/>
    </source>
</evidence>
<dbReference type="GO" id="GO:0042981">
    <property type="term" value="P:regulation of apoptotic process"/>
    <property type="evidence" value="ECO:0007669"/>
    <property type="project" value="InterPro"/>
</dbReference>
<feature type="domain" description="CARD" evidence="3">
    <location>
        <begin position="1210"/>
        <end position="1292"/>
    </location>
</feature>
<accession>A0A4W5PAY1</accession>
<keyword evidence="2" id="KW-0963">Cytoplasm</keyword>
<dbReference type="Proteomes" id="UP000314982">
    <property type="component" value="Unassembled WGS sequence"/>
</dbReference>
<dbReference type="InterPro" id="IPR045063">
    <property type="entry name" value="Dynamin_N"/>
</dbReference>
<name>A0A4W5PAY1_9TELE</name>
<evidence type="ECO:0000256" key="2">
    <source>
        <dbReference type="ARBA" id="ARBA00022490"/>
    </source>
</evidence>
<dbReference type="Pfam" id="PF13553">
    <property type="entry name" value="FIIND"/>
    <property type="match status" value="1"/>
</dbReference>
<dbReference type="PROSITE" id="PS50209">
    <property type="entry name" value="CARD"/>
    <property type="match status" value="1"/>
</dbReference>
<dbReference type="Gene3D" id="1.10.533.10">
    <property type="entry name" value="Death Domain, Fas"/>
    <property type="match status" value="1"/>
</dbReference>
<dbReference type="SUPFAM" id="SSF52540">
    <property type="entry name" value="P-loop containing nucleoside triphosphate hydrolases"/>
    <property type="match status" value="1"/>
</dbReference>
<dbReference type="Pfam" id="PF23679">
    <property type="entry name" value="UPA-FIIND"/>
    <property type="match status" value="1"/>
</dbReference>
<evidence type="ECO:0000313" key="5">
    <source>
        <dbReference type="Ensembl" id="ENSHHUP00000061831.1"/>
    </source>
</evidence>
<organism evidence="5 6">
    <name type="scientific">Hucho hucho</name>
    <name type="common">huchen</name>
    <dbReference type="NCBI Taxonomy" id="62062"/>
    <lineage>
        <taxon>Eukaryota</taxon>
        <taxon>Metazoa</taxon>
        <taxon>Chordata</taxon>
        <taxon>Craniata</taxon>
        <taxon>Vertebrata</taxon>
        <taxon>Euteleostomi</taxon>
        <taxon>Actinopterygii</taxon>
        <taxon>Neopterygii</taxon>
        <taxon>Teleostei</taxon>
        <taxon>Protacanthopterygii</taxon>
        <taxon>Salmoniformes</taxon>
        <taxon>Salmonidae</taxon>
        <taxon>Salmoninae</taxon>
        <taxon>Hucho</taxon>
    </lineage>
</organism>
<sequence>MASFDFFRDKLTEWNHNDLIQRFEDEEIDEEGFLSLEETDLMKLIPKAGPRCRFRKKHNKYLKKRQQHNDDMNIQEATSLSASIKDSMCSSGNVTGEMVSQESCQKAIIKPRNQTPKRSETKRSIDKRFGTLGESVPTTDISVVGETVYDQSEPSTSKIRPLQVNIPGKRKSDETYANKQTKKRQPGAAVGITERFEIETKTEVKKIMQRVESKLDDLPSTKLIDFLRGKIQKLEKDKKEIVGVFGKTGAGKSFLINTILGETKLLPSGNQGACTSVMIQVEANMTDSDSKYIAEIEFITEKEWKEELWSIFSDISYKDRNDEDQERDDDDDEKISALYGKDGSGATLEELMDRKHFREIPEFRLSVKKIFLCDTAEELSEKITCYTRSDTQSDTFKRQYWPLVKCITIKVPNSKDLLEHVVLVDLPGNGDCNKSRDEMWKSFVGNCSAVWIVSDIARATSEKESWEILDSTVSLFGPGGECRSISFICTKTDDIEENNQKADARTCILRRNETTKKQVRDKFNKQKEMKKHFSGGKDFLQVFTVSSKEYQKEKHLPQEETEIPKLQEFLRNLNDRRTRSSDYVSGAYGILSLIQGAKSSDTTDSKEEVCQVLEQRLKDEIKSIGQTMDEAYETFERCLSEGVRQSEESCEKLMNKVIAPRGKKGSGYHKVVKTLCKNGGVYKPKGKRERRMEINLNDSLASCMIKLIDEEFKRYFPNEGKRGPIREQIDTFTLDTNSLFGKNPKVSLHLIFLKTEETELKTKLICDLREKKKKIYCTLTESIKDSMRQCYIRASEHTGKDSLKRMKDELHHHMKNNNIFQKAKEDMLGCLINLKEHIVMQLKCKLQESMDLSLKTSNRSFFPDDVTVEYNKMKMCYEKLMGSSSTVQFTPRLDLHTKTTTFESQSGNGRKRVQVSTSITMLNPEIVKELTTHNRNPTYRLQCPKAGLFQCSSTELVFLMEGKGDVIYMMTQWDSSLLGSMTPAGPLFSIDCPEQSVRQLHLPHCMCDEKDDNLSVAHVTDGNMEIVQPLKTTATHVIVNITHLSLFGLIRNWFSFISVRSQVLLFLRPQGNRPQKRILNVILLPKNVPLCEVEHQQKGSTFIQTISNCTLSPRGKYGLCCELVPNSSTKPKSGQFDYDYSPNFHPTFQVFLDCMSGIENIRLSLLDRGSNDQRVWECLIPTDFEPPQINLINPNPGAEPELNPLLGAAFVDKYMADLIQKVPIPMGIADRLFAENMIQQEMYTTIRSAKTSQDQMRLMLDAVRSGGTVKYAFYKALINHYPYVVRDLGKIKLLLSPVSHLVEHGACNDKIVGSIPRSTHT</sequence>
<dbReference type="PROSITE" id="PS51830">
    <property type="entry name" value="FIIND"/>
    <property type="match status" value="1"/>
</dbReference>
<dbReference type="Gene3D" id="1.10.150.50">
    <property type="entry name" value="Transcription Factor, Ets-1"/>
    <property type="match status" value="1"/>
</dbReference>
<dbReference type="InterPro" id="IPR027417">
    <property type="entry name" value="P-loop_NTPase"/>
</dbReference>